<keyword evidence="2" id="KW-1185">Reference proteome</keyword>
<comment type="caution">
    <text evidence="1">The sequence shown here is derived from an EMBL/GenBank/DDBJ whole genome shotgun (WGS) entry which is preliminary data.</text>
</comment>
<gene>
    <name evidence="1" type="ORF">TSAR_004991</name>
</gene>
<dbReference type="Proteomes" id="UP000215335">
    <property type="component" value="Unassembled WGS sequence"/>
</dbReference>
<reference evidence="1 2" key="1">
    <citation type="journal article" date="2017" name="Curr. Biol.">
        <title>The Evolution of Venom by Co-option of Single-Copy Genes.</title>
        <authorList>
            <person name="Martinson E.O."/>
            <person name="Mrinalini"/>
            <person name="Kelkar Y.D."/>
            <person name="Chang C.H."/>
            <person name="Werren J.H."/>
        </authorList>
    </citation>
    <scope>NUCLEOTIDE SEQUENCE [LARGE SCALE GENOMIC DNA]</scope>
    <source>
        <strain evidence="1 2">Alberta</strain>
        <tissue evidence="1">Whole body</tissue>
    </source>
</reference>
<protein>
    <submittedName>
        <fullName evidence="1">Uncharacterized protein</fullName>
    </submittedName>
</protein>
<dbReference type="AlphaFoldDB" id="A0A232EE91"/>
<name>A0A232EE91_9HYME</name>
<evidence type="ECO:0000313" key="1">
    <source>
        <dbReference type="EMBL" id="OXU16665.1"/>
    </source>
</evidence>
<organism evidence="1 2">
    <name type="scientific">Trichomalopsis sarcophagae</name>
    <dbReference type="NCBI Taxonomy" id="543379"/>
    <lineage>
        <taxon>Eukaryota</taxon>
        <taxon>Metazoa</taxon>
        <taxon>Ecdysozoa</taxon>
        <taxon>Arthropoda</taxon>
        <taxon>Hexapoda</taxon>
        <taxon>Insecta</taxon>
        <taxon>Pterygota</taxon>
        <taxon>Neoptera</taxon>
        <taxon>Endopterygota</taxon>
        <taxon>Hymenoptera</taxon>
        <taxon>Apocrita</taxon>
        <taxon>Proctotrupomorpha</taxon>
        <taxon>Chalcidoidea</taxon>
        <taxon>Pteromalidae</taxon>
        <taxon>Pteromalinae</taxon>
        <taxon>Trichomalopsis</taxon>
    </lineage>
</organism>
<dbReference type="EMBL" id="NNAY01005457">
    <property type="protein sequence ID" value="OXU16665.1"/>
    <property type="molecule type" value="Genomic_DNA"/>
</dbReference>
<accession>A0A232EE91</accession>
<sequence>MYQASLVSAVIIYMVTCNGLVQCHQFETLKLSDCLQFVINYRYKNFVRISLVVSLHLSWLKIK</sequence>
<proteinExistence type="predicted"/>
<evidence type="ECO:0000313" key="2">
    <source>
        <dbReference type="Proteomes" id="UP000215335"/>
    </source>
</evidence>